<comment type="caution">
    <text evidence="1">The sequence shown here is derived from an EMBL/GenBank/DDBJ whole genome shotgun (WGS) entry which is preliminary data.</text>
</comment>
<dbReference type="PROSITE" id="PS51257">
    <property type="entry name" value="PROKAR_LIPOPROTEIN"/>
    <property type="match status" value="1"/>
</dbReference>
<dbReference type="RefSeq" id="WP_221597693.1">
    <property type="nucleotide sequence ID" value="NZ_JAIGNQ010000002.1"/>
</dbReference>
<organism evidence="1 2">
    <name type="scientific">Qipengyuania pacifica</name>
    <dbReference type="NCBI Taxonomy" id="2860199"/>
    <lineage>
        <taxon>Bacteria</taxon>
        <taxon>Pseudomonadati</taxon>
        <taxon>Pseudomonadota</taxon>
        <taxon>Alphaproteobacteria</taxon>
        <taxon>Sphingomonadales</taxon>
        <taxon>Erythrobacteraceae</taxon>
        <taxon>Qipengyuania</taxon>
    </lineage>
</organism>
<evidence type="ECO:0000313" key="1">
    <source>
        <dbReference type="EMBL" id="MBX7488266.1"/>
    </source>
</evidence>
<gene>
    <name evidence="1" type="ORF">K3177_07045</name>
</gene>
<sequence length="171" mass="18440">MEAIWKLCVALVGVVLTTSCEHSYNRSLGDEACDVTGKAFHYVDAAGTVITILDEDDGYTVSGPGIHSADVDHLFFHATRSGVDVFVRNYGAINARLLQGKEWTGNGLDCRASRDQTTSSSEVSCVNIFGDINGYHYRPGVGVDEIFTIINGHKFAAKLSGPEGLFLNCAF</sequence>
<evidence type="ECO:0008006" key="3">
    <source>
        <dbReference type="Google" id="ProtNLM"/>
    </source>
</evidence>
<evidence type="ECO:0000313" key="2">
    <source>
        <dbReference type="Proteomes" id="UP000776651"/>
    </source>
</evidence>
<dbReference type="EMBL" id="JAIGNQ010000002">
    <property type="protein sequence ID" value="MBX7488266.1"/>
    <property type="molecule type" value="Genomic_DNA"/>
</dbReference>
<accession>A0ABS7JE01</accession>
<keyword evidence="2" id="KW-1185">Reference proteome</keyword>
<name>A0ABS7JE01_9SPHN</name>
<proteinExistence type="predicted"/>
<reference evidence="1 2" key="1">
    <citation type="submission" date="2021-08" db="EMBL/GenBank/DDBJ databases">
        <title>Comparative Genomics Analysis of the Genus Qipengyuania Reveals Extensive Genetic Diversity and Metabolic Versatility, Including the Description of Fifteen Novel Species.</title>
        <authorList>
            <person name="Liu Y."/>
        </authorList>
    </citation>
    <scope>NUCLEOTIDE SEQUENCE [LARGE SCALE GENOMIC DNA]</scope>
    <source>
        <strain evidence="1 2">GH25</strain>
    </source>
</reference>
<dbReference type="Proteomes" id="UP000776651">
    <property type="component" value="Unassembled WGS sequence"/>
</dbReference>
<protein>
    <recommendedName>
        <fullName evidence="3">Lipoprotein</fullName>
    </recommendedName>
</protein>